<comment type="caution">
    <text evidence="3">The sequence shown here is derived from an EMBL/GenBank/DDBJ whole genome shotgun (WGS) entry which is preliminary data.</text>
</comment>
<feature type="transmembrane region" description="Helical" evidence="2">
    <location>
        <begin position="229"/>
        <end position="253"/>
    </location>
</feature>
<dbReference type="EMBL" id="CALNXI010002397">
    <property type="protein sequence ID" value="CAH3187178.1"/>
    <property type="molecule type" value="Genomic_DNA"/>
</dbReference>
<evidence type="ECO:0000256" key="1">
    <source>
        <dbReference type="SAM" id="MobiDB-lite"/>
    </source>
</evidence>
<dbReference type="Proteomes" id="UP001159427">
    <property type="component" value="Unassembled WGS sequence"/>
</dbReference>
<evidence type="ECO:0000313" key="4">
    <source>
        <dbReference type="Proteomes" id="UP001159427"/>
    </source>
</evidence>
<name>A0ABN8S6H4_9CNID</name>
<protein>
    <submittedName>
        <fullName evidence="3">Uncharacterized protein</fullName>
    </submittedName>
</protein>
<evidence type="ECO:0000313" key="3">
    <source>
        <dbReference type="EMBL" id="CAH3187178.1"/>
    </source>
</evidence>
<keyword evidence="2" id="KW-0472">Membrane</keyword>
<keyword evidence="4" id="KW-1185">Reference proteome</keyword>
<gene>
    <name evidence="3" type="ORF">PEVE_00017367</name>
</gene>
<sequence>MVRNLQPSSSATPKNTSIRVTSASSKMGRTTSLIVSASSTGSNSSKTISRASILVSANSTGIPLTSTGFRPTLIARQTFSNSLQTILVARHTVTRSTSLQSSLVSANTTESASSKIIHTTTIIASVTWTVIRSTSMVIRPPTIPTRRLKLSFTRSIVSLPSANHPASKVNRPSSIDTRITSSTLQTSFIFHIISRSRVLHQSTFVLPSSVHLHPSPKVEGDTKGRSSSLGFITGISISIFLAVVIIGIIGLVFHLRCYTGRWYNEEKDHQNTVMMSVHRNLAFREDDENEYNSLTIRANGMQRYASIYSRPCSPVACEDIGESHIYETIDDPEEENVLSSKEPVPEKEIPLERFEKPVSSNLEAECDVFYQLHQKDVQSSFHDGAVSSGGQTLVEGHKTSKTSYMEPEYHVLEENGLENIRNPCDCHDYGATLTGKNSTSGGSATKPLHEGHERVCPTSELANRQDVVGFQVPATHLLQAEYKDPKELHEHEEILARHSSLSSGEKSSGELNEAFNCNKKPAYKVLEGPCTRISVNPREPVFPKRSQTAS</sequence>
<evidence type="ECO:0000256" key="2">
    <source>
        <dbReference type="SAM" id="Phobius"/>
    </source>
</evidence>
<reference evidence="3 4" key="1">
    <citation type="submission" date="2022-05" db="EMBL/GenBank/DDBJ databases">
        <authorList>
            <consortium name="Genoscope - CEA"/>
            <person name="William W."/>
        </authorList>
    </citation>
    <scope>NUCLEOTIDE SEQUENCE [LARGE SCALE GENOMIC DNA]</scope>
</reference>
<organism evidence="3 4">
    <name type="scientific">Porites evermanni</name>
    <dbReference type="NCBI Taxonomy" id="104178"/>
    <lineage>
        <taxon>Eukaryota</taxon>
        <taxon>Metazoa</taxon>
        <taxon>Cnidaria</taxon>
        <taxon>Anthozoa</taxon>
        <taxon>Hexacorallia</taxon>
        <taxon>Scleractinia</taxon>
        <taxon>Fungiina</taxon>
        <taxon>Poritidae</taxon>
        <taxon>Porites</taxon>
    </lineage>
</organism>
<proteinExistence type="predicted"/>
<accession>A0ABN8S6H4</accession>
<feature type="region of interest" description="Disordered" evidence="1">
    <location>
        <begin position="1"/>
        <end position="25"/>
    </location>
</feature>
<keyword evidence="2" id="KW-1133">Transmembrane helix</keyword>
<keyword evidence="2" id="KW-0812">Transmembrane</keyword>